<gene>
    <name evidence="2" type="ORF">CTA1_12191</name>
</gene>
<dbReference type="EMBL" id="PJEX01000123">
    <property type="protein sequence ID" value="TKW54756.1"/>
    <property type="molecule type" value="Genomic_DNA"/>
</dbReference>
<dbReference type="Pfam" id="PF01636">
    <property type="entry name" value="APH"/>
    <property type="match status" value="1"/>
</dbReference>
<evidence type="ECO:0000313" key="2">
    <source>
        <dbReference type="EMBL" id="TKW54756.1"/>
    </source>
</evidence>
<dbReference type="InterPro" id="IPR051678">
    <property type="entry name" value="AGP_Transferase"/>
</dbReference>
<evidence type="ECO:0000313" key="3">
    <source>
        <dbReference type="Proteomes" id="UP000310108"/>
    </source>
</evidence>
<evidence type="ECO:0000259" key="1">
    <source>
        <dbReference type="Pfam" id="PF01636"/>
    </source>
</evidence>
<dbReference type="STRING" id="1306861.A0A4V6DH08"/>
<keyword evidence="3" id="KW-1185">Reference proteome</keyword>
<reference evidence="2 3" key="1">
    <citation type="journal article" date="2019" name="PLoS ONE">
        <title>Comparative genome analysis indicates high evolutionary potential of pathogenicity genes in Colletotrichum tanaceti.</title>
        <authorList>
            <person name="Lelwala R.V."/>
            <person name="Korhonen P.K."/>
            <person name="Young N.D."/>
            <person name="Scott J.B."/>
            <person name="Ades P.A."/>
            <person name="Gasser R.B."/>
            <person name="Taylor P.W.J."/>
        </authorList>
    </citation>
    <scope>NUCLEOTIDE SEQUENCE [LARGE SCALE GENOMIC DNA]</scope>
    <source>
        <strain evidence="2">BRIP57314</strain>
    </source>
</reference>
<proteinExistence type="predicted"/>
<dbReference type="CDD" id="cd05120">
    <property type="entry name" value="APH_ChoK_like"/>
    <property type="match status" value="1"/>
</dbReference>
<dbReference type="PANTHER" id="PTHR21310">
    <property type="entry name" value="AMINOGLYCOSIDE PHOSPHOTRANSFERASE-RELATED-RELATED"/>
    <property type="match status" value="1"/>
</dbReference>
<organism evidence="2 3">
    <name type="scientific">Colletotrichum tanaceti</name>
    <dbReference type="NCBI Taxonomy" id="1306861"/>
    <lineage>
        <taxon>Eukaryota</taxon>
        <taxon>Fungi</taxon>
        <taxon>Dikarya</taxon>
        <taxon>Ascomycota</taxon>
        <taxon>Pezizomycotina</taxon>
        <taxon>Sordariomycetes</taxon>
        <taxon>Hypocreomycetidae</taxon>
        <taxon>Glomerellales</taxon>
        <taxon>Glomerellaceae</taxon>
        <taxon>Colletotrichum</taxon>
        <taxon>Colletotrichum destructivum species complex</taxon>
    </lineage>
</organism>
<feature type="domain" description="Aminoglycoside phosphotransferase" evidence="1">
    <location>
        <begin position="49"/>
        <end position="198"/>
    </location>
</feature>
<dbReference type="InterPro" id="IPR002575">
    <property type="entry name" value="Aminoglycoside_PTrfase"/>
</dbReference>
<dbReference type="InterPro" id="IPR011009">
    <property type="entry name" value="Kinase-like_dom_sf"/>
</dbReference>
<dbReference type="AlphaFoldDB" id="A0A4V6DH08"/>
<dbReference type="Proteomes" id="UP000310108">
    <property type="component" value="Unassembled WGS sequence"/>
</dbReference>
<dbReference type="Gene3D" id="3.90.1200.10">
    <property type="match status" value="1"/>
</dbReference>
<sequence length="328" mass="38010">MPAEQEKKDDGCFATTFERKYYRRGGAFVKRSLRPREFRTGYRGLHVPRLNTERLMNEAESLRFIRLHTEIPVPKVYCDFEDDDAYYLITEYVEGVGMSELTDDQKAVVRKELEGHLTTLKNLKSNRIGGPSGIVIPPDRALRSTDTDTWSLRLSDWDEYVFCHNDLSQQNIIVNPDTLRIEAIIDWEYAGFFPPYFEWPFFNRLGSSVATNDEYDDSPDLLEFLTSQKCLRRRKRRVMTAGEGTRKTSDVGNLMFVEEVFGFESYGGPVAGLYSACERRVAHLTSEELDIIGRNSQKRMLAEELSYDILVEHQHDRNAVVWDNTLRS</sequence>
<comment type="caution">
    <text evidence="2">The sequence shown here is derived from an EMBL/GenBank/DDBJ whole genome shotgun (WGS) entry which is preliminary data.</text>
</comment>
<name>A0A4V6DH08_9PEZI</name>
<dbReference type="SUPFAM" id="SSF56112">
    <property type="entry name" value="Protein kinase-like (PK-like)"/>
    <property type="match status" value="1"/>
</dbReference>
<dbReference type="PANTHER" id="PTHR21310:SF15">
    <property type="entry name" value="AMINOGLYCOSIDE PHOSPHOTRANSFERASE DOMAIN-CONTAINING PROTEIN"/>
    <property type="match status" value="1"/>
</dbReference>
<protein>
    <recommendedName>
        <fullName evidence="1">Aminoglycoside phosphotransferase domain-containing protein</fullName>
    </recommendedName>
</protein>
<accession>A0A4V6DH08</accession>